<keyword evidence="2" id="KW-0805">Transcription regulation</keyword>
<dbReference type="EMBL" id="SZYD01000010">
    <property type="protein sequence ID" value="KAD4981879.1"/>
    <property type="molecule type" value="Genomic_DNA"/>
</dbReference>
<dbReference type="GO" id="GO:0005634">
    <property type="term" value="C:nucleus"/>
    <property type="evidence" value="ECO:0007669"/>
    <property type="project" value="UniProtKB-SubCell"/>
</dbReference>
<gene>
    <name evidence="6" type="ORF">E3N88_18550</name>
</gene>
<comment type="caution">
    <text evidence="6">The sequence shown here is derived from an EMBL/GenBank/DDBJ whole genome shotgun (WGS) entry which is preliminary data.</text>
</comment>
<dbReference type="InterPro" id="IPR017930">
    <property type="entry name" value="Myb_dom"/>
</dbReference>
<dbReference type="Proteomes" id="UP000326396">
    <property type="component" value="Linkage Group LG18"/>
</dbReference>
<keyword evidence="4" id="KW-0539">Nucleus</keyword>
<comment type="subcellular location">
    <subcellularLocation>
        <location evidence="1">Nucleus</location>
    </subcellularLocation>
</comment>
<proteinExistence type="predicted"/>
<dbReference type="FunFam" id="1.10.10.60:FF:000007">
    <property type="entry name" value="Two-component response regulator"/>
    <property type="match status" value="1"/>
</dbReference>
<protein>
    <recommendedName>
        <fullName evidence="5">HTH myb-type domain-containing protein</fullName>
    </recommendedName>
</protein>
<dbReference type="Gene3D" id="1.10.10.60">
    <property type="entry name" value="Homeodomain-like"/>
    <property type="match status" value="1"/>
</dbReference>
<accession>A0A5N6NL43</accession>
<keyword evidence="7" id="KW-1185">Reference proteome</keyword>
<evidence type="ECO:0000313" key="7">
    <source>
        <dbReference type="Proteomes" id="UP000326396"/>
    </source>
</evidence>
<dbReference type="GO" id="GO:0003700">
    <property type="term" value="F:DNA-binding transcription factor activity"/>
    <property type="evidence" value="ECO:0007669"/>
    <property type="project" value="InterPro"/>
</dbReference>
<keyword evidence="3" id="KW-0804">Transcription</keyword>
<dbReference type="NCBIfam" id="TIGR01557">
    <property type="entry name" value="myb_SHAQKYF"/>
    <property type="match status" value="1"/>
</dbReference>
<dbReference type="AlphaFoldDB" id="A0A5N6NL43"/>
<evidence type="ECO:0000313" key="6">
    <source>
        <dbReference type="EMBL" id="KAD4981879.1"/>
    </source>
</evidence>
<sequence length="362" mass="39872">MANHSTGKKSTIIWTKGLRKKFVEAVGKLGIDNAAPKKIVELMDVEGLTRDHVSSYLQKYRILLKKIANGDKGVQAASKPSLLESSVVTDTSSLMLNQEQMNSPSYSEMHTTNPPINPSRSTLSFLEDSNFSAAMSCYSMQAMPNNLDEQRNLIYDSTSMGFVNQNFVNDHGFVPNLDGFDYGAHPYKNSEMGSSSGVNMTKELPVRWNQENPINIGNFSHSVFDDNFEGFVSKYSGQSQFVEMGSLYGSNSNGYNMKNGTGEDDLVMTEADIASLLFFVDDNGDFGCTSNDIAVAQDPQNQDVNGKNSQDIVSFDSNKNVETPSINQQHTLDGYLLVQGETLPQPHEVMEVMPTTNSLLLT</sequence>
<evidence type="ECO:0000256" key="3">
    <source>
        <dbReference type="ARBA" id="ARBA00023163"/>
    </source>
</evidence>
<name>A0A5N6NL43_9ASTR</name>
<evidence type="ECO:0000256" key="4">
    <source>
        <dbReference type="ARBA" id="ARBA00023242"/>
    </source>
</evidence>
<evidence type="ECO:0000256" key="1">
    <source>
        <dbReference type="ARBA" id="ARBA00004123"/>
    </source>
</evidence>
<dbReference type="InterPro" id="IPR006447">
    <property type="entry name" value="Myb_dom_plants"/>
</dbReference>
<reference evidence="6 7" key="1">
    <citation type="submission" date="2019-05" db="EMBL/GenBank/DDBJ databases">
        <title>Mikania micrantha, genome provides insights into the molecular mechanism of rapid growth.</title>
        <authorList>
            <person name="Liu B."/>
        </authorList>
    </citation>
    <scope>NUCLEOTIDE SEQUENCE [LARGE SCALE GENOMIC DNA]</scope>
    <source>
        <strain evidence="6">NLD-2019</strain>
        <tissue evidence="6">Leaf</tissue>
    </source>
</reference>
<feature type="domain" description="HTH myb-type" evidence="5">
    <location>
        <begin position="1"/>
        <end position="65"/>
    </location>
</feature>
<dbReference type="PANTHER" id="PTHR31442:SF40">
    <property type="entry name" value="HOMEODOMAIN-LIKE SUPERFAMILY PROTEIN"/>
    <property type="match status" value="1"/>
</dbReference>
<evidence type="ECO:0000259" key="5">
    <source>
        <dbReference type="PROSITE" id="PS51294"/>
    </source>
</evidence>
<dbReference type="PANTHER" id="PTHR31442">
    <property type="entry name" value="HOMEODOMAIN-LIKE SUPERFAMILY PROTEIN-RELATED"/>
    <property type="match status" value="1"/>
</dbReference>
<dbReference type="InterPro" id="IPR009057">
    <property type="entry name" value="Homeodomain-like_sf"/>
</dbReference>
<evidence type="ECO:0000256" key="2">
    <source>
        <dbReference type="ARBA" id="ARBA00023015"/>
    </source>
</evidence>
<dbReference type="PROSITE" id="PS51294">
    <property type="entry name" value="HTH_MYB"/>
    <property type="match status" value="1"/>
</dbReference>
<dbReference type="SUPFAM" id="SSF46689">
    <property type="entry name" value="Homeodomain-like"/>
    <property type="match status" value="1"/>
</dbReference>
<dbReference type="GO" id="GO:0003677">
    <property type="term" value="F:DNA binding"/>
    <property type="evidence" value="ECO:0007669"/>
    <property type="project" value="InterPro"/>
</dbReference>
<dbReference type="InterPro" id="IPR044841">
    <property type="entry name" value="LUX/BOA-like"/>
</dbReference>
<dbReference type="OrthoDB" id="60033at2759"/>
<organism evidence="6 7">
    <name type="scientific">Mikania micrantha</name>
    <name type="common">bitter vine</name>
    <dbReference type="NCBI Taxonomy" id="192012"/>
    <lineage>
        <taxon>Eukaryota</taxon>
        <taxon>Viridiplantae</taxon>
        <taxon>Streptophyta</taxon>
        <taxon>Embryophyta</taxon>
        <taxon>Tracheophyta</taxon>
        <taxon>Spermatophyta</taxon>
        <taxon>Magnoliopsida</taxon>
        <taxon>eudicotyledons</taxon>
        <taxon>Gunneridae</taxon>
        <taxon>Pentapetalae</taxon>
        <taxon>asterids</taxon>
        <taxon>campanulids</taxon>
        <taxon>Asterales</taxon>
        <taxon>Asteraceae</taxon>
        <taxon>Asteroideae</taxon>
        <taxon>Heliantheae alliance</taxon>
        <taxon>Eupatorieae</taxon>
        <taxon>Mikania</taxon>
    </lineage>
</organism>